<comment type="caution">
    <text evidence="14">The sequence shown here is derived from an EMBL/GenBank/DDBJ whole genome shotgun (WGS) entry which is preliminary data.</text>
</comment>
<feature type="domain" description="Methionyl/Leucyl tRNA synthetase" evidence="12">
    <location>
        <begin position="6"/>
        <end position="365"/>
    </location>
</feature>
<dbReference type="InterPro" id="IPR015413">
    <property type="entry name" value="Methionyl/Leucyl_tRNA_Synth"/>
</dbReference>
<evidence type="ECO:0000256" key="5">
    <source>
        <dbReference type="ARBA" id="ARBA00022741"/>
    </source>
</evidence>
<evidence type="ECO:0000313" key="15">
    <source>
        <dbReference type="Proteomes" id="UP000033869"/>
    </source>
</evidence>
<dbReference type="InterPro" id="IPR009080">
    <property type="entry name" value="tRNAsynth_Ia_anticodon-bd"/>
</dbReference>
<dbReference type="InterPro" id="IPR023457">
    <property type="entry name" value="Met-tRNA_synth_2"/>
</dbReference>
<dbReference type="NCBIfam" id="TIGR00398">
    <property type="entry name" value="metG"/>
    <property type="match status" value="1"/>
</dbReference>
<dbReference type="Gene3D" id="2.170.220.10">
    <property type="match status" value="1"/>
</dbReference>
<keyword evidence="8 11" id="KW-0030">Aminoacyl-tRNA synthetase</keyword>
<comment type="catalytic activity">
    <reaction evidence="10">
        <text>tRNA(Met) + L-methionine + ATP = L-methionyl-tRNA(Met) + AMP + diphosphate</text>
        <dbReference type="Rhea" id="RHEA:13481"/>
        <dbReference type="Rhea" id="RHEA-COMP:9667"/>
        <dbReference type="Rhea" id="RHEA-COMP:9698"/>
        <dbReference type="ChEBI" id="CHEBI:30616"/>
        <dbReference type="ChEBI" id="CHEBI:33019"/>
        <dbReference type="ChEBI" id="CHEBI:57844"/>
        <dbReference type="ChEBI" id="CHEBI:78442"/>
        <dbReference type="ChEBI" id="CHEBI:78530"/>
        <dbReference type="ChEBI" id="CHEBI:456215"/>
        <dbReference type="EC" id="6.1.1.10"/>
    </reaction>
</comment>
<evidence type="ECO:0000256" key="7">
    <source>
        <dbReference type="ARBA" id="ARBA00022917"/>
    </source>
</evidence>
<evidence type="ECO:0000256" key="3">
    <source>
        <dbReference type="ARBA" id="ARBA00018753"/>
    </source>
</evidence>
<evidence type="ECO:0000256" key="1">
    <source>
        <dbReference type="ARBA" id="ARBA00003314"/>
    </source>
</evidence>
<dbReference type="PANTHER" id="PTHR43326">
    <property type="entry name" value="METHIONYL-TRNA SYNTHETASE"/>
    <property type="match status" value="1"/>
</dbReference>
<reference evidence="14 15" key="1">
    <citation type="journal article" date="2015" name="Nature">
        <title>rRNA introns, odd ribosomes, and small enigmatic genomes across a large radiation of phyla.</title>
        <authorList>
            <person name="Brown C.T."/>
            <person name="Hug L.A."/>
            <person name="Thomas B.C."/>
            <person name="Sharon I."/>
            <person name="Castelle C.J."/>
            <person name="Singh A."/>
            <person name="Wilkins M.J."/>
            <person name="Williams K.H."/>
            <person name="Banfield J.F."/>
        </authorList>
    </citation>
    <scope>NUCLEOTIDE SEQUENCE [LARGE SCALE GENOMIC DNA]</scope>
</reference>
<dbReference type="CDD" id="cd07957">
    <property type="entry name" value="Anticodon_Ia_Met"/>
    <property type="match status" value="1"/>
</dbReference>
<dbReference type="CDD" id="cd00814">
    <property type="entry name" value="MetRS_core"/>
    <property type="match status" value="1"/>
</dbReference>
<name>A0A0G0W7Y3_UNCC2</name>
<sequence>MKDKFYVTNAIPYVNAKPHIGFALEICQSDSIARHHRLMGDDTFFMMGADENSLKNVQAAEKAGMKTADFVAENTKAFEELNHLLNISNDNFIKTANPNHFKGAQKFWESCCKEDVYKKSYKGLYCIGCEEFKKEEELTQGFCIEHPGVELEVIEEENYFFKLSNYQGQLEEIIATDKVKIIPESRKNEVLSFVRMGLEDFSISRTKERAKGWGVPVPGDPDHVMYVWFDALTNYITGLGYGEDGELFKKYWVENDHKLHVIGKGILRFHAVYWLAMLLSAKVSLPSEIFVHGYITVDSQKISKTLGNVIDPADIVKKYGVDATRYYLLRAIPSTADGDFSYSRFDDIYNSELAGGLGNLVSRVLTMAEKYFNSKVPEVSKDLDSHPLRADENLYTWKDAYKDRSNAFDDYKLNEALNAVNHFIKTANKYIDDTKPWVLAKEGKMDELAWVLYGLLDSVHQLAWMINPFMPETSIKIAKSLKIEGLLRDRPDHKESFTNIKPGIKIEKREMLFPRLENKWEGIHAS</sequence>
<dbReference type="EC" id="6.1.1.10" evidence="2"/>
<keyword evidence="5 11" id="KW-0547">Nucleotide-binding</keyword>
<evidence type="ECO:0000313" key="14">
    <source>
        <dbReference type="EMBL" id="KKS09089.1"/>
    </source>
</evidence>
<dbReference type="AlphaFoldDB" id="A0A0G0W7Y3"/>
<dbReference type="InterPro" id="IPR014758">
    <property type="entry name" value="Met-tRNA_synth"/>
</dbReference>
<accession>A0A0G0W7Y3</accession>
<evidence type="ECO:0000256" key="8">
    <source>
        <dbReference type="ARBA" id="ARBA00023146"/>
    </source>
</evidence>
<dbReference type="PANTHER" id="PTHR43326:SF1">
    <property type="entry name" value="METHIONINE--TRNA LIGASE, MITOCHONDRIAL"/>
    <property type="match status" value="1"/>
</dbReference>
<keyword evidence="7 11" id="KW-0648">Protein biosynthesis</keyword>
<gene>
    <name evidence="14" type="ORF">UU65_C0003G0144</name>
</gene>
<organism evidence="14 15">
    <name type="scientific">candidate division CPR2 bacterium GW2011_GWC1_41_48</name>
    <dbReference type="NCBI Taxonomy" id="1618344"/>
    <lineage>
        <taxon>Bacteria</taxon>
        <taxon>Bacteria division CPR2</taxon>
    </lineage>
</organism>
<dbReference type="InterPro" id="IPR033911">
    <property type="entry name" value="MetRS_core"/>
</dbReference>
<dbReference type="PRINTS" id="PR01041">
    <property type="entry name" value="TRNASYNTHMET"/>
</dbReference>
<evidence type="ECO:0000256" key="10">
    <source>
        <dbReference type="ARBA" id="ARBA00047364"/>
    </source>
</evidence>
<dbReference type="InterPro" id="IPR014729">
    <property type="entry name" value="Rossmann-like_a/b/a_fold"/>
</dbReference>
<protein>
    <recommendedName>
        <fullName evidence="3">Methionine--tRNA ligase</fullName>
        <ecNumber evidence="2">6.1.1.10</ecNumber>
    </recommendedName>
    <alternativeName>
        <fullName evidence="9">Methionyl-tRNA synthetase</fullName>
    </alternativeName>
</protein>
<dbReference type="FunFam" id="2.170.220.10:FF:000001">
    <property type="entry name" value="methionine--tRNA ligase, mitochondrial"/>
    <property type="match status" value="1"/>
</dbReference>
<dbReference type="Proteomes" id="UP000033869">
    <property type="component" value="Unassembled WGS sequence"/>
</dbReference>
<keyword evidence="6 11" id="KW-0067">ATP-binding</keyword>
<dbReference type="Gene3D" id="1.10.730.10">
    <property type="entry name" value="Isoleucyl-tRNA Synthetase, Domain 1"/>
    <property type="match status" value="1"/>
</dbReference>
<evidence type="ECO:0000256" key="9">
    <source>
        <dbReference type="ARBA" id="ARBA00030904"/>
    </source>
</evidence>
<dbReference type="EMBL" id="LCBL01000003">
    <property type="protein sequence ID" value="KKS09089.1"/>
    <property type="molecule type" value="Genomic_DNA"/>
</dbReference>
<dbReference type="Gene3D" id="3.40.50.620">
    <property type="entry name" value="HUPs"/>
    <property type="match status" value="1"/>
</dbReference>
<dbReference type="Pfam" id="PF19303">
    <property type="entry name" value="Anticodon_3"/>
    <property type="match status" value="1"/>
</dbReference>
<feature type="domain" description="Methionyl-tRNA synthetase anticodon-binding" evidence="13">
    <location>
        <begin position="404"/>
        <end position="518"/>
    </location>
</feature>
<evidence type="ECO:0000259" key="13">
    <source>
        <dbReference type="Pfam" id="PF19303"/>
    </source>
</evidence>
<evidence type="ECO:0000256" key="2">
    <source>
        <dbReference type="ARBA" id="ARBA00012838"/>
    </source>
</evidence>
<dbReference type="SUPFAM" id="SSF47323">
    <property type="entry name" value="Anticodon-binding domain of a subclass of class I aminoacyl-tRNA synthetases"/>
    <property type="match status" value="1"/>
</dbReference>
<proteinExistence type="inferred from homology"/>
<comment type="function">
    <text evidence="1">Is required not only for elongation of protein synthesis but also for the initiation of all mRNA translation through initiator tRNA(fMet) aminoacylation.</text>
</comment>
<dbReference type="PATRIC" id="fig|1618344.3.peg.803"/>
<evidence type="ECO:0000256" key="6">
    <source>
        <dbReference type="ARBA" id="ARBA00022840"/>
    </source>
</evidence>
<evidence type="ECO:0000259" key="12">
    <source>
        <dbReference type="Pfam" id="PF09334"/>
    </source>
</evidence>
<comment type="similarity">
    <text evidence="11">Belongs to the class-I aminoacyl-tRNA synthetase family.</text>
</comment>
<dbReference type="GO" id="GO:0005524">
    <property type="term" value="F:ATP binding"/>
    <property type="evidence" value="ECO:0007669"/>
    <property type="project" value="UniProtKB-KW"/>
</dbReference>
<dbReference type="InterPro" id="IPR041872">
    <property type="entry name" value="Anticodon_Met"/>
</dbReference>
<evidence type="ECO:0000256" key="4">
    <source>
        <dbReference type="ARBA" id="ARBA00022598"/>
    </source>
</evidence>
<evidence type="ECO:0000256" key="11">
    <source>
        <dbReference type="RuleBase" id="RU363039"/>
    </source>
</evidence>
<dbReference type="SUPFAM" id="SSF52374">
    <property type="entry name" value="Nucleotidylyl transferase"/>
    <property type="match status" value="1"/>
</dbReference>
<keyword evidence="4 11" id="KW-0436">Ligase</keyword>
<dbReference type="GO" id="GO:0004825">
    <property type="term" value="F:methionine-tRNA ligase activity"/>
    <property type="evidence" value="ECO:0007669"/>
    <property type="project" value="UniProtKB-EC"/>
</dbReference>
<dbReference type="GO" id="GO:0006431">
    <property type="term" value="P:methionyl-tRNA aminoacylation"/>
    <property type="evidence" value="ECO:0007669"/>
    <property type="project" value="InterPro"/>
</dbReference>
<dbReference type="Pfam" id="PF09334">
    <property type="entry name" value="tRNA-synt_1g"/>
    <property type="match status" value="1"/>
</dbReference>